<accession>A0AAV1S8N7</accession>
<dbReference type="Proteomes" id="UP001314170">
    <property type="component" value="Unassembled WGS sequence"/>
</dbReference>
<protein>
    <submittedName>
        <fullName evidence="1">Uncharacterized protein</fullName>
    </submittedName>
</protein>
<evidence type="ECO:0000313" key="2">
    <source>
        <dbReference type="Proteomes" id="UP001314170"/>
    </source>
</evidence>
<evidence type="ECO:0000313" key="1">
    <source>
        <dbReference type="EMBL" id="CAK7347325.1"/>
    </source>
</evidence>
<proteinExistence type="predicted"/>
<dbReference type="AlphaFoldDB" id="A0AAV1S8N7"/>
<name>A0AAV1S8N7_9ROSI</name>
<keyword evidence="2" id="KW-1185">Reference proteome</keyword>
<gene>
    <name evidence="1" type="ORF">DCAF_LOCUS20009</name>
</gene>
<organism evidence="1 2">
    <name type="scientific">Dovyalis caffra</name>
    <dbReference type="NCBI Taxonomy" id="77055"/>
    <lineage>
        <taxon>Eukaryota</taxon>
        <taxon>Viridiplantae</taxon>
        <taxon>Streptophyta</taxon>
        <taxon>Embryophyta</taxon>
        <taxon>Tracheophyta</taxon>
        <taxon>Spermatophyta</taxon>
        <taxon>Magnoliopsida</taxon>
        <taxon>eudicotyledons</taxon>
        <taxon>Gunneridae</taxon>
        <taxon>Pentapetalae</taxon>
        <taxon>rosids</taxon>
        <taxon>fabids</taxon>
        <taxon>Malpighiales</taxon>
        <taxon>Salicaceae</taxon>
        <taxon>Flacourtieae</taxon>
        <taxon>Dovyalis</taxon>
    </lineage>
</organism>
<dbReference type="EMBL" id="CAWUPB010001173">
    <property type="protein sequence ID" value="CAK7347325.1"/>
    <property type="molecule type" value="Genomic_DNA"/>
</dbReference>
<comment type="caution">
    <text evidence="1">The sequence shown here is derived from an EMBL/GenBank/DDBJ whole genome shotgun (WGS) entry which is preliminary data.</text>
</comment>
<sequence>MLLEAMKVVFGNGERGLRSGAVVVFQFFWVIFSAEKGRGETVVGRLVCSSWREGLIGTKLCVEMTIYPPRPSKDDFKRPNLFKAASASHRRLDPRTL</sequence>
<reference evidence="1 2" key="1">
    <citation type="submission" date="2024-01" db="EMBL/GenBank/DDBJ databases">
        <authorList>
            <person name="Waweru B."/>
        </authorList>
    </citation>
    <scope>NUCLEOTIDE SEQUENCE [LARGE SCALE GENOMIC DNA]</scope>
</reference>